<protein>
    <submittedName>
        <fullName evidence="1">Unnamed protein product</fullName>
    </submittedName>
</protein>
<reference evidence="1" key="1">
    <citation type="submission" date="2023-04" db="EMBL/GenBank/DDBJ databases">
        <title>Ambrosiozyma monospora NBRC 10751.</title>
        <authorList>
            <person name="Ichikawa N."/>
            <person name="Sato H."/>
            <person name="Tonouchi N."/>
        </authorList>
    </citation>
    <scope>NUCLEOTIDE SEQUENCE</scope>
    <source>
        <strain evidence="1">NBRC 10751</strain>
    </source>
</reference>
<dbReference type="EMBL" id="BSXS01004251">
    <property type="protein sequence ID" value="GME82657.1"/>
    <property type="molecule type" value="Genomic_DNA"/>
</dbReference>
<evidence type="ECO:0000313" key="2">
    <source>
        <dbReference type="Proteomes" id="UP001165064"/>
    </source>
</evidence>
<gene>
    <name evidence="1" type="ORF">Amon02_000566800</name>
</gene>
<dbReference type="Proteomes" id="UP001165064">
    <property type="component" value="Unassembled WGS sequence"/>
</dbReference>
<accession>A0ACB5T7G5</accession>
<organism evidence="1 2">
    <name type="scientific">Ambrosiozyma monospora</name>
    <name type="common">Yeast</name>
    <name type="synonym">Endomycopsis monosporus</name>
    <dbReference type="NCBI Taxonomy" id="43982"/>
    <lineage>
        <taxon>Eukaryota</taxon>
        <taxon>Fungi</taxon>
        <taxon>Dikarya</taxon>
        <taxon>Ascomycota</taxon>
        <taxon>Saccharomycotina</taxon>
        <taxon>Pichiomycetes</taxon>
        <taxon>Pichiales</taxon>
        <taxon>Pichiaceae</taxon>
        <taxon>Ambrosiozyma</taxon>
    </lineage>
</organism>
<sequence>MVVHEFVFHPLKKSGKNNGPGKGKAARHSVSGPSSGSGSLGYGYMYRLGYGYGGSDGYSSLSLGSNSGSGSARVVSPSSYSAGASGVTAGGFFSRYGSSVTGSSPALIHTGGTANSAGNAGASSISSSVPVTALAYDVKKVMNRSSMNSAAKLNLDFDFGHRSSGSGVSGNASTSVVSPNRASARLSTDFKKNPSAVQASGSGSSGVVNTVSSTMPSISIVSPTSLSLPKSSSNNIHNNNGPRSVSSTSQTSQTSQTSHNSATNINAVKLQAMINNSSINSSNKSVKSPPVSVISTATNNSNNSDSGVSPVAGATRLPGGSVLLPDLKKTNSDIFSIDDIAMSGPNSIAGELPLLNFSSASFVGASSGTGSMSGGSVGGGSGLASGSSVKFELSSVERESVPAAMEAAICESFASPSNSVSNTSGPHPSSVSSSKLVSLAPFGSSASTKMTSTKVPSPPVVSSSSHRRLNKKASAPLLGSSSAPVVRKVKSSYSMKHNSDSHSGSRPSSFTAAPTSVVRKVKSFTYKKSSDSEPKKTPKQQQDETINELCIDPAVLYLIKHNNSVELWESLPSSSSSSKLKSKGKGNSKPEKVEKKEAEHVVQKKSSRGSVSSSYHEHLLKKKSSGVSVLSNNGNNKPTLNVDTKSSVSGSVSRLSGGQSHFNRQCRPWCR</sequence>
<keyword evidence="2" id="KW-1185">Reference proteome</keyword>
<comment type="caution">
    <text evidence="1">The sequence shown here is derived from an EMBL/GenBank/DDBJ whole genome shotgun (WGS) entry which is preliminary data.</text>
</comment>
<proteinExistence type="predicted"/>
<evidence type="ECO:0000313" key="1">
    <source>
        <dbReference type="EMBL" id="GME82657.1"/>
    </source>
</evidence>
<name>A0ACB5T7G5_AMBMO</name>